<evidence type="ECO:0000313" key="1">
    <source>
        <dbReference type="EMBL" id="TDU70938.1"/>
    </source>
</evidence>
<sequence length="101" mass="11551">MIDAPVGAKPRGSRVSKVEPDRYADTGFSVRDTSPEINAIMFQRVMALTNEERLLMGLSMLETSRAIVWGSLPADLDMPTRRKVFYQRFYGQELPEEVARW</sequence>
<dbReference type="Proteomes" id="UP000295662">
    <property type="component" value="Unassembled WGS sequence"/>
</dbReference>
<evidence type="ECO:0000313" key="2">
    <source>
        <dbReference type="Proteomes" id="UP000295662"/>
    </source>
</evidence>
<protein>
    <submittedName>
        <fullName evidence="1">Uncharacterized protein</fullName>
    </submittedName>
</protein>
<organism evidence="1 2">
    <name type="scientific">Prosthecobacter fusiformis</name>
    <dbReference type="NCBI Taxonomy" id="48464"/>
    <lineage>
        <taxon>Bacteria</taxon>
        <taxon>Pseudomonadati</taxon>
        <taxon>Verrucomicrobiota</taxon>
        <taxon>Verrucomicrobiia</taxon>
        <taxon>Verrucomicrobiales</taxon>
        <taxon>Verrucomicrobiaceae</taxon>
        <taxon>Prosthecobacter</taxon>
    </lineage>
</organism>
<keyword evidence="2" id="KW-1185">Reference proteome</keyword>
<dbReference type="EMBL" id="SOCA01000003">
    <property type="protein sequence ID" value="TDU70938.1"/>
    <property type="molecule type" value="Genomic_DNA"/>
</dbReference>
<accession>A0A4R7S0N2</accession>
<comment type="caution">
    <text evidence="1">The sequence shown here is derived from an EMBL/GenBank/DDBJ whole genome shotgun (WGS) entry which is preliminary data.</text>
</comment>
<name>A0A4R7S0N2_9BACT</name>
<reference evidence="1 2" key="1">
    <citation type="submission" date="2019-03" db="EMBL/GenBank/DDBJ databases">
        <title>Genomic Encyclopedia of Archaeal and Bacterial Type Strains, Phase II (KMG-II): from individual species to whole genera.</title>
        <authorList>
            <person name="Goeker M."/>
        </authorList>
    </citation>
    <scope>NUCLEOTIDE SEQUENCE [LARGE SCALE GENOMIC DNA]</scope>
    <source>
        <strain evidence="1 2">ATCC 25309</strain>
    </source>
</reference>
<gene>
    <name evidence="1" type="ORF">EI77_02056</name>
</gene>
<dbReference type="AlphaFoldDB" id="A0A4R7S0N2"/>
<proteinExistence type="predicted"/>